<evidence type="ECO:0000256" key="6">
    <source>
        <dbReference type="ARBA" id="ARBA00022840"/>
    </source>
</evidence>
<dbReference type="InterPro" id="IPR011009">
    <property type="entry name" value="Kinase-like_dom_sf"/>
</dbReference>
<keyword evidence="4 7" id="KW-0547">Nucleotide-binding</keyword>
<dbReference type="InterPro" id="IPR017441">
    <property type="entry name" value="Protein_kinase_ATP_BS"/>
</dbReference>
<dbReference type="InterPro" id="IPR008271">
    <property type="entry name" value="Ser/Thr_kinase_AS"/>
</dbReference>
<keyword evidence="6 7" id="KW-0067">ATP-binding</keyword>
<evidence type="ECO:0000256" key="2">
    <source>
        <dbReference type="ARBA" id="ARBA00022527"/>
    </source>
</evidence>
<dbReference type="GO" id="GO:0030154">
    <property type="term" value="P:cell differentiation"/>
    <property type="evidence" value="ECO:0007669"/>
    <property type="project" value="TreeGrafter"/>
</dbReference>
<feature type="compositionally biased region" description="Basic and acidic residues" evidence="8">
    <location>
        <begin position="721"/>
        <end position="735"/>
    </location>
</feature>
<evidence type="ECO:0000256" key="7">
    <source>
        <dbReference type="PROSITE-ProRule" id="PRU10141"/>
    </source>
</evidence>
<dbReference type="GO" id="GO:0007165">
    <property type="term" value="P:signal transduction"/>
    <property type="evidence" value="ECO:0007669"/>
    <property type="project" value="TreeGrafter"/>
</dbReference>
<evidence type="ECO:0000259" key="9">
    <source>
        <dbReference type="PROSITE" id="PS50011"/>
    </source>
</evidence>
<evidence type="ECO:0000256" key="8">
    <source>
        <dbReference type="SAM" id="MobiDB-lite"/>
    </source>
</evidence>
<dbReference type="CDD" id="cd14137">
    <property type="entry name" value="STKc_GSK3"/>
    <property type="match status" value="1"/>
</dbReference>
<comment type="similarity">
    <text evidence="1">Belongs to the protein kinase superfamily. CMGC Ser/Thr protein kinase family. GSK-3 subfamily.</text>
</comment>
<protein>
    <recommendedName>
        <fullName evidence="9">Protein kinase domain-containing protein</fullName>
    </recommendedName>
</protein>
<dbReference type="PANTHER" id="PTHR24057">
    <property type="entry name" value="GLYCOGEN SYNTHASE KINASE-3 ALPHA"/>
    <property type="match status" value="1"/>
</dbReference>
<feature type="region of interest" description="Disordered" evidence="8">
    <location>
        <begin position="1151"/>
        <end position="1233"/>
    </location>
</feature>
<dbReference type="Gene3D" id="3.30.200.20">
    <property type="entry name" value="Phosphorylase Kinase, domain 1"/>
    <property type="match status" value="1"/>
</dbReference>
<keyword evidence="3" id="KW-0808">Transferase</keyword>
<feature type="region of interest" description="Disordered" evidence="8">
    <location>
        <begin position="1"/>
        <end position="42"/>
    </location>
</feature>
<proteinExistence type="inferred from homology"/>
<organism evidence="10">
    <name type="scientific">Chromera velia CCMP2878</name>
    <dbReference type="NCBI Taxonomy" id="1169474"/>
    <lineage>
        <taxon>Eukaryota</taxon>
        <taxon>Sar</taxon>
        <taxon>Alveolata</taxon>
        <taxon>Colpodellida</taxon>
        <taxon>Chromeraceae</taxon>
        <taxon>Chromera</taxon>
    </lineage>
</organism>
<dbReference type="Pfam" id="PF00069">
    <property type="entry name" value="Pkinase"/>
    <property type="match status" value="1"/>
</dbReference>
<gene>
    <name evidence="10" type="ORF">Cvel_12552</name>
</gene>
<dbReference type="PROSITE" id="PS00108">
    <property type="entry name" value="PROTEIN_KINASE_ST"/>
    <property type="match status" value="1"/>
</dbReference>
<dbReference type="VEuPathDB" id="CryptoDB:Cvel_12552"/>
<feature type="compositionally biased region" description="Basic and acidic residues" evidence="8">
    <location>
        <begin position="7"/>
        <end position="27"/>
    </location>
</feature>
<feature type="region of interest" description="Disordered" evidence="8">
    <location>
        <begin position="524"/>
        <end position="615"/>
    </location>
</feature>
<keyword evidence="5" id="KW-0418">Kinase</keyword>
<feature type="region of interest" description="Disordered" evidence="8">
    <location>
        <begin position="893"/>
        <end position="944"/>
    </location>
</feature>
<dbReference type="GO" id="GO:0005737">
    <property type="term" value="C:cytoplasm"/>
    <property type="evidence" value="ECO:0007669"/>
    <property type="project" value="TreeGrafter"/>
</dbReference>
<evidence type="ECO:0000256" key="1">
    <source>
        <dbReference type="ARBA" id="ARBA00005527"/>
    </source>
</evidence>
<keyword evidence="2" id="KW-0723">Serine/threonine-protein kinase</keyword>
<dbReference type="InterPro" id="IPR039192">
    <property type="entry name" value="STKc_GSK3"/>
</dbReference>
<dbReference type="GO" id="GO:0005634">
    <property type="term" value="C:nucleus"/>
    <property type="evidence" value="ECO:0007669"/>
    <property type="project" value="TreeGrafter"/>
</dbReference>
<dbReference type="PANTHER" id="PTHR24057:SF0">
    <property type="entry name" value="PROTEIN KINASE SHAGGY-RELATED"/>
    <property type="match status" value="1"/>
</dbReference>
<dbReference type="InterPro" id="IPR000719">
    <property type="entry name" value="Prot_kinase_dom"/>
</dbReference>
<feature type="region of interest" description="Disordered" evidence="8">
    <location>
        <begin position="675"/>
        <end position="694"/>
    </location>
</feature>
<feature type="compositionally biased region" description="Low complexity" evidence="8">
    <location>
        <begin position="528"/>
        <end position="540"/>
    </location>
</feature>
<dbReference type="InterPro" id="IPR050591">
    <property type="entry name" value="GSK-3"/>
</dbReference>
<dbReference type="FunFam" id="1.10.510.10:FF:000082">
    <property type="entry name" value="Shaggy-related protein kinase kappa"/>
    <property type="match status" value="1"/>
</dbReference>
<feature type="region of interest" description="Disordered" evidence="8">
    <location>
        <begin position="703"/>
        <end position="738"/>
    </location>
</feature>
<evidence type="ECO:0000256" key="5">
    <source>
        <dbReference type="ARBA" id="ARBA00022777"/>
    </source>
</evidence>
<accession>A0A0G4IAJ2</accession>
<dbReference type="SMART" id="SM00220">
    <property type="entry name" value="S_TKc"/>
    <property type="match status" value="1"/>
</dbReference>
<dbReference type="EMBL" id="CDMZ01005760">
    <property type="protein sequence ID" value="CEM54153.1"/>
    <property type="molecule type" value="Genomic_DNA"/>
</dbReference>
<dbReference type="FunFam" id="3.30.200.20:FF:000009">
    <property type="entry name" value="Glycogen synthase kinase-3 beta"/>
    <property type="match status" value="1"/>
</dbReference>
<name>A0A0G4IAJ2_9ALVE</name>
<dbReference type="PROSITE" id="PS00107">
    <property type="entry name" value="PROTEIN_KINASE_ATP"/>
    <property type="match status" value="1"/>
</dbReference>
<reference evidence="10" key="1">
    <citation type="submission" date="2014-11" db="EMBL/GenBank/DDBJ databases">
        <authorList>
            <person name="Otto D Thomas"/>
            <person name="Naeem Raeece"/>
        </authorList>
    </citation>
    <scope>NUCLEOTIDE SEQUENCE</scope>
</reference>
<dbReference type="GO" id="GO:0005524">
    <property type="term" value="F:ATP binding"/>
    <property type="evidence" value="ECO:0007669"/>
    <property type="project" value="UniProtKB-UniRule"/>
</dbReference>
<feature type="domain" description="Protein kinase" evidence="9">
    <location>
        <begin position="60"/>
        <end position="344"/>
    </location>
</feature>
<feature type="compositionally biased region" description="Basic and acidic residues" evidence="8">
    <location>
        <begin position="1204"/>
        <end position="1216"/>
    </location>
</feature>
<sequence>MTTILNKSEHSAPADPSDREGRTHERTNTGGSTGAGGGVDDKELRELNKDLPGPRASFTYNAERVIGNGSFGIVYQATVVETGETVAIKKVFQDKRYKNRELQIMKELHHPCIVGLKHAFYTSGDKPDELFLNVVMEFMSETVYRVMKHYAKMKQQMPMLFVKLYTYQLARALAHTHNMGVCHRDIKPQNLLVDGRVHVLKLCDFGSAKRLVPGELNVAYICSRYYRAPELIFGATEYTTAIDIWSMGCVMAEMILGVPLFPGESGVDQLVEIIKVLGTPSRDQLMAMNPNYTEFKFPNIKPHPWSKVFRSRACPDAVHLITMLLQYAPSQRIRPIEALGHPFFDELRDPNTKLPGGKELPDLFDFTEEEKRACSPGLLEKLVPPWYRPVSHTQAQAQGSVLGGNVSSEGPSGVLGAGGLGASNASGISRLSVISVESLSSDFDTLSLLVTLREGEKELRFLCPKGPLSGGLEGGLMSPVERGREGDKWEREEKAISASNWATLLSYLRDVPPDLLSAVSSPALMPQSVSSSPYRNVSSPPSSPNRKKGPGRMTLPREEGGLSVDATGPSPPPRLSQHSHTGLRRSPPPREALSVGSTRGQKPFDHKSELQAAEPPRTLWIASSVRRVPLPPPASALSTAVTQPTLVGGGGSPVPRGPFRSLLEPADPGICSLNDMPGPSGTLQQRPPSPLAGPVGAIEEAVLLSDDPLRRRRNGSPKPSPRRESPERRLPERAASESCETEAAVLGDWDRDLMGEVPHIFPGHVATAAAVAAERRKLKHAVLMKRSDDVLRKLKVVASAGRERVHSPARRAAPVAVIDLCPSLHATRIVQNGGCALLTLSFEGLDCSLFAGRSQTLQAALLADLSELMDVSPLQLRALRALPSENVLLVSVEDPQHPPTSPRVPIGYEDEEGERGKGLVTLPGKASGEASARQDAATRPSEPVLVSGGSYPSWKAAEKLQSQCGSFLLHKVESERNDEACGSTRPFPALALRQTSMCVHRIEVNLSPFDPMPHPLSVRCVRLSSVEDALLLDSNSLQTAFASGFNFKVNPSDRPQSSPKPQEDPFCCCAPKEDDTPAKYKESAPLLKPSLFASWMEDHYSESRAIKAFHQPSGSLRVFAQSEAPKQREENDDPYDGLIVAVAAREPDVLDPSLRRVSDGTSAAVGGKTKRSNSGPSDPGCTGGMQHMEGFRGASEDTFGEQRPQVESEEAKDRDPLSSSSASSFSSSSLTKNKQIEEVPGQGKRDLAPATQNQAKGGVFKAVADRREPVTMLVFKKLHVLVLLLASHHVPSSSSWLNFLKRDENLSQSEGDRSEESARLLREIGAKAWLWVKRLRQSCTGEAAWSAFHSACRPATSTGKGSAPRAKGGKMLRGNGNVRKWFSSLWMK</sequence>
<dbReference type="SUPFAM" id="SSF56112">
    <property type="entry name" value="Protein kinase-like (PK-like)"/>
    <property type="match status" value="1"/>
</dbReference>
<evidence type="ECO:0000313" key="10">
    <source>
        <dbReference type="EMBL" id="CEM54153.1"/>
    </source>
</evidence>
<dbReference type="Gene3D" id="1.10.510.10">
    <property type="entry name" value="Transferase(Phosphotransferase) domain 1"/>
    <property type="match status" value="1"/>
</dbReference>
<evidence type="ECO:0000256" key="3">
    <source>
        <dbReference type="ARBA" id="ARBA00022679"/>
    </source>
</evidence>
<evidence type="ECO:0000256" key="4">
    <source>
        <dbReference type="ARBA" id="ARBA00022741"/>
    </source>
</evidence>
<dbReference type="PROSITE" id="PS50011">
    <property type="entry name" value="PROTEIN_KINASE_DOM"/>
    <property type="match status" value="1"/>
</dbReference>
<feature type="binding site" evidence="7">
    <location>
        <position position="90"/>
    </location>
    <ligand>
        <name>ATP</name>
        <dbReference type="ChEBI" id="CHEBI:30616"/>
    </ligand>
</feature>
<feature type="compositionally biased region" description="Low complexity" evidence="8">
    <location>
        <begin position="1218"/>
        <end position="1229"/>
    </location>
</feature>
<dbReference type="GO" id="GO:0004674">
    <property type="term" value="F:protein serine/threonine kinase activity"/>
    <property type="evidence" value="ECO:0007669"/>
    <property type="project" value="UniProtKB-KW"/>
</dbReference>